<dbReference type="Pfam" id="PF00561">
    <property type="entry name" value="Abhydrolase_1"/>
    <property type="match status" value="1"/>
</dbReference>
<dbReference type="RefSeq" id="XP_018068062.1">
    <property type="nucleotide sequence ID" value="XM_018212116.1"/>
</dbReference>
<dbReference type="PANTHER" id="PTHR43194">
    <property type="entry name" value="HYDROLASE ALPHA/BETA FOLD FAMILY"/>
    <property type="match status" value="1"/>
</dbReference>
<dbReference type="KEGG" id="psco:LY89DRAFT_650651"/>
<protein>
    <submittedName>
        <fullName evidence="4">Proline iminopeptidase</fullName>
    </submittedName>
</protein>
<dbReference type="GeneID" id="28821842"/>
<feature type="domain" description="AB hydrolase-1" evidence="3">
    <location>
        <begin position="38"/>
        <end position="290"/>
    </location>
</feature>
<dbReference type="GO" id="GO:0006508">
    <property type="term" value="P:proteolysis"/>
    <property type="evidence" value="ECO:0007669"/>
    <property type="project" value="InterPro"/>
</dbReference>
<dbReference type="GO" id="GO:0008233">
    <property type="term" value="F:peptidase activity"/>
    <property type="evidence" value="ECO:0007669"/>
    <property type="project" value="InterPro"/>
</dbReference>
<proteinExistence type="inferred from homology"/>
<dbReference type="Proteomes" id="UP000070700">
    <property type="component" value="Unassembled WGS sequence"/>
</dbReference>
<dbReference type="PIRSF" id="PIRSF005539">
    <property type="entry name" value="Pept_S33_TRI_F1"/>
    <property type="match status" value="1"/>
</dbReference>
<dbReference type="NCBIfam" id="TIGR01250">
    <property type="entry name" value="pro_imino_pep_2"/>
    <property type="match status" value="1"/>
</dbReference>
<evidence type="ECO:0000256" key="2">
    <source>
        <dbReference type="ARBA" id="ARBA00022801"/>
    </source>
</evidence>
<dbReference type="InterPro" id="IPR005945">
    <property type="entry name" value="Pro_imino_pep"/>
</dbReference>
<keyword evidence="2" id="KW-0378">Hydrolase</keyword>
<keyword evidence="5" id="KW-1185">Reference proteome</keyword>
<dbReference type="PRINTS" id="PR00793">
    <property type="entry name" value="PROAMNOPTASE"/>
</dbReference>
<reference evidence="4 5" key="1">
    <citation type="submission" date="2015-10" db="EMBL/GenBank/DDBJ databases">
        <title>Full genome of DAOMC 229536 Phialocephala scopiformis, a fungal endophyte of spruce producing the potent anti-insectan compound rugulosin.</title>
        <authorList>
            <consortium name="DOE Joint Genome Institute"/>
            <person name="Walker A.K."/>
            <person name="Frasz S.L."/>
            <person name="Seifert K.A."/>
            <person name="Miller J.D."/>
            <person name="Mondo S.J."/>
            <person name="Labutti K."/>
            <person name="Lipzen A."/>
            <person name="Dockter R."/>
            <person name="Kennedy M."/>
            <person name="Grigoriev I.V."/>
            <person name="Spatafora J.W."/>
        </authorList>
    </citation>
    <scope>NUCLEOTIDE SEQUENCE [LARGE SCALE GENOMIC DNA]</scope>
    <source>
        <strain evidence="4 5">CBS 120377</strain>
    </source>
</reference>
<name>A0A194X1I3_MOLSC</name>
<dbReference type="InParanoid" id="A0A194X1I3"/>
<dbReference type="InterPro" id="IPR000073">
    <property type="entry name" value="AB_hydrolase_1"/>
</dbReference>
<sequence length="305" mass="34451">MYSPKVTEGTVDFDIPAAGKPCKTWYKIIGDLSCGITPLMIIHGGPGLTHHYLLPLTDLNEKFGIPLIFYDQLGNCLSTHLPEKMGDESFWTESLFHAELTNLISKLSLHSYDVLGHSWGGMMASTFAGSQPKGLRKLILSNTTATGDAWDEAYAEYRRKMPQDIQETMKKHEDDGTTHSVEYKEMMDVFNEKHFCKKLPFPDFQTSLEWKAKDMTVSLTMHGPNKWVVTGSMVSWTAVPVIKNILVPTLVINGIDEGASDEAIAPFVEGIHDVKWVKLHNSTHMPHWEEKDNYLQIVGQWLQTR</sequence>
<dbReference type="PANTHER" id="PTHR43194:SF2">
    <property type="entry name" value="PEROXISOMAL MEMBRANE PROTEIN LPX1"/>
    <property type="match status" value="1"/>
</dbReference>
<dbReference type="OrthoDB" id="190201at2759"/>
<dbReference type="EMBL" id="KQ947421">
    <property type="protein sequence ID" value="KUJ13707.1"/>
    <property type="molecule type" value="Genomic_DNA"/>
</dbReference>
<evidence type="ECO:0000313" key="4">
    <source>
        <dbReference type="EMBL" id="KUJ13707.1"/>
    </source>
</evidence>
<evidence type="ECO:0000259" key="3">
    <source>
        <dbReference type="Pfam" id="PF00561"/>
    </source>
</evidence>
<dbReference type="AlphaFoldDB" id="A0A194X1I3"/>
<accession>A0A194X1I3</accession>
<dbReference type="SUPFAM" id="SSF53474">
    <property type="entry name" value="alpha/beta-Hydrolases"/>
    <property type="match status" value="1"/>
</dbReference>
<comment type="similarity">
    <text evidence="1">Belongs to the peptidase S33 family.</text>
</comment>
<organism evidence="4 5">
    <name type="scientific">Mollisia scopiformis</name>
    <name type="common">Conifer needle endophyte fungus</name>
    <name type="synonym">Phialocephala scopiformis</name>
    <dbReference type="NCBI Taxonomy" id="149040"/>
    <lineage>
        <taxon>Eukaryota</taxon>
        <taxon>Fungi</taxon>
        <taxon>Dikarya</taxon>
        <taxon>Ascomycota</taxon>
        <taxon>Pezizomycotina</taxon>
        <taxon>Leotiomycetes</taxon>
        <taxon>Helotiales</taxon>
        <taxon>Mollisiaceae</taxon>
        <taxon>Mollisia</taxon>
    </lineage>
</organism>
<gene>
    <name evidence="4" type="ORF">LY89DRAFT_650651</name>
</gene>
<dbReference type="InterPro" id="IPR050228">
    <property type="entry name" value="Carboxylesterase_BioH"/>
</dbReference>
<evidence type="ECO:0000313" key="5">
    <source>
        <dbReference type="Proteomes" id="UP000070700"/>
    </source>
</evidence>
<dbReference type="Gene3D" id="3.40.50.1820">
    <property type="entry name" value="alpha/beta hydrolase"/>
    <property type="match status" value="1"/>
</dbReference>
<dbReference type="InterPro" id="IPR029058">
    <property type="entry name" value="AB_hydrolase_fold"/>
</dbReference>
<evidence type="ECO:0000256" key="1">
    <source>
        <dbReference type="ARBA" id="ARBA00010088"/>
    </source>
</evidence>
<dbReference type="InterPro" id="IPR002410">
    <property type="entry name" value="Peptidase_S33"/>
</dbReference>